<accession>I8UFC0</accession>
<reference evidence="1 2" key="1">
    <citation type="journal article" date="2012" name="J. Bacteriol.">
        <title>Genome of Bacillus macauensis ZFHKF-1, a Long-Chain-Forming Bacterium.</title>
        <authorList>
            <person name="Cai L."/>
            <person name="Zhang T."/>
        </authorList>
    </citation>
    <scope>NUCLEOTIDE SEQUENCE [LARGE SCALE GENOMIC DNA]</scope>
    <source>
        <strain evidence="1 2">ZFHKF-1</strain>
    </source>
</reference>
<keyword evidence="2" id="KW-1185">Reference proteome</keyword>
<evidence type="ECO:0000313" key="2">
    <source>
        <dbReference type="Proteomes" id="UP000004080"/>
    </source>
</evidence>
<comment type="caution">
    <text evidence="1">The sequence shown here is derived from an EMBL/GenBank/DDBJ whole genome shotgun (WGS) entry which is preliminary data.</text>
</comment>
<organism evidence="1 2">
    <name type="scientific">Fictibacillus macauensis ZFHKF-1</name>
    <dbReference type="NCBI Taxonomy" id="1196324"/>
    <lineage>
        <taxon>Bacteria</taxon>
        <taxon>Bacillati</taxon>
        <taxon>Bacillota</taxon>
        <taxon>Bacilli</taxon>
        <taxon>Bacillales</taxon>
        <taxon>Fictibacillaceae</taxon>
        <taxon>Fictibacillus</taxon>
    </lineage>
</organism>
<dbReference type="OrthoDB" id="2614999at2"/>
<dbReference type="PATRIC" id="fig|1196324.3.peg.2074"/>
<dbReference type="AlphaFoldDB" id="I8UFC0"/>
<name>I8UFC0_9BACL</name>
<protein>
    <submittedName>
        <fullName evidence="1">Uncharacterized protein</fullName>
    </submittedName>
</protein>
<dbReference type="Proteomes" id="UP000004080">
    <property type="component" value="Unassembled WGS sequence"/>
</dbReference>
<proteinExistence type="predicted"/>
<gene>
    <name evidence="1" type="ORF">A374_10153</name>
</gene>
<dbReference type="RefSeq" id="WP_007202115.1">
    <property type="nucleotide sequence ID" value="NZ_AKKV01000025.1"/>
</dbReference>
<sequence>MDVNSGDILIMFPDEVSEHIVSKLTSLEKQSIMLCVPSWSEAEKLEKENYKQIYVMPTLRNTKVPEVFHRPLSKVIIVETSFVGCCNAIEWIRAFYDLPVFVIKSDTHYLSRIYKDLGATYIIHNKTGNLSFLLSS</sequence>
<dbReference type="EMBL" id="AKKV01000025">
    <property type="protein sequence ID" value="EIT85590.1"/>
    <property type="molecule type" value="Genomic_DNA"/>
</dbReference>
<evidence type="ECO:0000313" key="1">
    <source>
        <dbReference type="EMBL" id="EIT85590.1"/>
    </source>
</evidence>